<evidence type="ECO:0000313" key="2">
    <source>
        <dbReference type="EMBL" id="MBA8815617.1"/>
    </source>
</evidence>
<feature type="transmembrane region" description="Helical" evidence="1">
    <location>
        <begin position="12"/>
        <end position="33"/>
    </location>
</feature>
<evidence type="ECO:0000313" key="3">
    <source>
        <dbReference type="Proteomes" id="UP000526083"/>
    </source>
</evidence>
<sequence length="96" mass="10070">MSAPVLAPRRPLGGIVTVWIAAAIAGLAIGFFVPPELRSAWTLVSLGGAIILSFIVQLWYGQTQRFIQRTSLSILGSLIVLGIISAVFALAALIPA</sequence>
<evidence type="ECO:0000256" key="1">
    <source>
        <dbReference type="SAM" id="Phobius"/>
    </source>
</evidence>
<keyword evidence="3" id="KW-1185">Reference proteome</keyword>
<dbReference type="AlphaFoldDB" id="A0A7W3JML3"/>
<reference evidence="2 3" key="1">
    <citation type="submission" date="2020-07" db="EMBL/GenBank/DDBJ databases">
        <title>Sequencing the genomes of 1000 actinobacteria strains.</title>
        <authorList>
            <person name="Klenk H.-P."/>
        </authorList>
    </citation>
    <scope>NUCLEOTIDE SEQUENCE [LARGE SCALE GENOMIC DNA]</scope>
    <source>
        <strain evidence="2 3">DSM 27576</strain>
    </source>
</reference>
<feature type="transmembrane region" description="Helical" evidence="1">
    <location>
        <begin position="72"/>
        <end position="94"/>
    </location>
</feature>
<comment type="caution">
    <text evidence="2">The sequence shown here is derived from an EMBL/GenBank/DDBJ whole genome shotgun (WGS) entry which is preliminary data.</text>
</comment>
<keyword evidence="1" id="KW-0812">Transmembrane</keyword>
<organism evidence="2 3">
    <name type="scientific">Microbacterium halimionae</name>
    <dbReference type="NCBI Taxonomy" id="1526413"/>
    <lineage>
        <taxon>Bacteria</taxon>
        <taxon>Bacillati</taxon>
        <taxon>Actinomycetota</taxon>
        <taxon>Actinomycetes</taxon>
        <taxon>Micrococcales</taxon>
        <taxon>Microbacteriaceae</taxon>
        <taxon>Microbacterium</taxon>
    </lineage>
</organism>
<name>A0A7W3JML3_9MICO</name>
<protein>
    <submittedName>
        <fullName evidence="2">Uncharacterized protein</fullName>
    </submittedName>
</protein>
<accession>A0A7W3JML3</accession>
<dbReference type="Proteomes" id="UP000526083">
    <property type="component" value="Unassembled WGS sequence"/>
</dbReference>
<keyword evidence="1" id="KW-0472">Membrane</keyword>
<gene>
    <name evidence="2" type="ORF">FHX48_000669</name>
</gene>
<proteinExistence type="predicted"/>
<keyword evidence="1" id="KW-1133">Transmembrane helix</keyword>
<dbReference type="EMBL" id="JACGWY010000001">
    <property type="protein sequence ID" value="MBA8815617.1"/>
    <property type="molecule type" value="Genomic_DNA"/>
</dbReference>
<feature type="transmembrane region" description="Helical" evidence="1">
    <location>
        <begin position="39"/>
        <end position="60"/>
    </location>
</feature>
<dbReference type="RefSeq" id="WP_167048561.1">
    <property type="nucleotide sequence ID" value="NZ_JAAOZB010000002.1"/>
</dbReference>